<keyword evidence="2" id="KW-0378">Hydrolase</keyword>
<protein>
    <submittedName>
        <fullName evidence="2">HNH endonuclease</fullName>
    </submittedName>
</protein>
<dbReference type="InterPro" id="IPR003615">
    <property type="entry name" value="HNH_nuc"/>
</dbReference>
<accession>A0A975CML3</accession>
<dbReference type="AlphaFoldDB" id="A0A975CML3"/>
<evidence type="ECO:0000313" key="2">
    <source>
        <dbReference type="EMBL" id="QTE21862.1"/>
    </source>
</evidence>
<dbReference type="Proteomes" id="UP000663920">
    <property type="component" value="Chromosome"/>
</dbReference>
<name>A0A975CML3_9FLAO</name>
<dbReference type="KEGG" id="pcea:J3359_13695"/>
<keyword evidence="2" id="KW-0255">Endonuclease</keyword>
<proteinExistence type="predicted"/>
<dbReference type="RefSeq" id="WP_208077403.1">
    <property type="nucleotide sequence ID" value="NZ_CP071869.1"/>
</dbReference>
<evidence type="ECO:0000259" key="1">
    <source>
        <dbReference type="Pfam" id="PF13391"/>
    </source>
</evidence>
<evidence type="ECO:0000313" key="3">
    <source>
        <dbReference type="Proteomes" id="UP000663920"/>
    </source>
</evidence>
<reference evidence="2 3" key="1">
    <citation type="submission" date="2021-03" db="EMBL/GenBank/DDBJ databases">
        <title>Complete genome of Polaribacter_sp.SM13.</title>
        <authorList>
            <person name="Jeong S.W."/>
            <person name="Bae J.W."/>
        </authorList>
    </citation>
    <scope>NUCLEOTIDE SEQUENCE [LARGE SCALE GENOMIC DNA]</scope>
    <source>
        <strain evidence="2 3">SM13</strain>
    </source>
</reference>
<keyword evidence="2" id="KW-0540">Nuclease</keyword>
<dbReference type="GO" id="GO:0004519">
    <property type="term" value="F:endonuclease activity"/>
    <property type="evidence" value="ECO:0007669"/>
    <property type="project" value="UniProtKB-KW"/>
</dbReference>
<organism evidence="2 3">
    <name type="scientific">Polaribacter cellanae</name>
    <dbReference type="NCBI Taxonomy" id="2818493"/>
    <lineage>
        <taxon>Bacteria</taxon>
        <taxon>Pseudomonadati</taxon>
        <taxon>Bacteroidota</taxon>
        <taxon>Flavobacteriia</taxon>
        <taxon>Flavobacteriales</taxon>
        <taxon>Flavobacteriaceae</taxon>
    </lineage>
</organism>
<dbReference type="Pfam" id="PF13391">
    <property type="entry name" value="HNH_2"/>
    <property type="match status" value="1"/>
</dbReference>
<feature type="domain" description="HNH nuclease" evidence="1">
    <location>
        <begin position="160"/>
        <end position="211"/>
    </location>
</feature>
<gene>
    <name evidence="2" type="ORF">J3359_13695</name>
</gene>
<keyword evidence="3" id="KW-1185">Reference proteome</keyword>
<dbReference type="EMBL" id="CP071869">
    <property type="protein sequence ID" value="QTE21862.1"/>
    <property type="molecule type" value="Genomic_DNA"/>
</dbReference>
<sequence>MIKDSSLDEVKKLFQHISISSFIKYFEVFEKHYESRDNSFIFENFDKHKEYESWTDKSYKSRATKGKKIFRDKLDIVALEYVTKFANKNRLTSETIEKANRLLKNRKNSIVEIEPIVLKQIKEIENNNELLKAEKTALVKIRLGQSNYRKELIEYWEKSCVTKIEMQEILIASHIKPFSECNETEKYDLYNGLLLTPNYDKLFDKFLISFDQNGEILISTLLTKTDLEKLGISRKDKLNSEKLSPNHYIYLKYHNDKFNERERNKNVLQQRI</sequence>